<evidence type="ECO:0000313" key="2">
    <source>
        <dbReference type="EMBL" id="OUQ56569.1"/>
    </source>
</evidence>
<comment type="caution">
    <text evidence="3">The sequence shown here is derived from an EMBL/GenBank/DDBJ whole genome shotgun (WGS) entry which is preliminary data.</text>
</comment>
<accession>A0A1Y4W265</accession>
<evidence type="ECO:0000313" key="3">
    <source>
        <dbReference type="EMBL" id="OUQ76472.1"/>
    </source>
</evidence>
<sequence length="172" mass="19992">MKKFILNLITVISWIIEIFMWFSIAVCTLMAGSFVFLLVKMPDVIREIAKEPGLRQYSSQFWHILPFSMIIGLIAVIFFNLGIHNVRHLIKNIKQEVYFDQANLHELKQLLIRSIVYTVLSIISWAIILPMDSTPFYPNAYIADLVFIAIVYVVYLIFKHGLALRDDTNKII</sequence>
<reference evidence="3" key="2">
    <citation type="journal article" date="2018" name="BMC Genomics">
        <title>Whole genome sequencing and function prediction of 133 gut anaerobes isolated from chicken caecum in pure cultures.</title>
        <authorList>
            <person name="Medvecky M."/>
            <person name="Cejkova D."/>
            <person name="Polansky O."/>
            <person name="Karasova D."/>
            <person name="Kubasova T."/>
            <person name="Cizek A."/>
            <person name="Rychlik I."/>
        </authorList>
    </citation>
    <scope>NUCLEOTIDE SEQUENCE</scope>
    <source>
        <strain evidence="3">An101</strain>
        <strain evidence="2">An115</strain>
    </source>
</reference>
<proteinExistence type="predicted"/>
<keyword evidence="1" id="KW-1133">Transmembrane helix</keyword>
<dbReference type="AlphaFoldDB" id="A0A1Y4W265"/>
<evidence type="ECO:0000313" key="5">
    <source>
        <dbReference type="Proteomes" id="UP000196293"/>
    </source>
</evidence>
<feature type="transmembrane region" description="Helical" evidence="1">
    <location>
        <begin position="61"/>
        <end position="83"/>
    </location>
</feature>
<keyword evidence="1" id="KW-0812">Transmembrane</keyword>
<feature type="transmembrane region" description="Helical" evidence="1">
    <location>
        <begin position="12"/>
        <end position="41"/>
    </location>
</feature>
<evidence type="ECO:0000256" key="1">
    <source>
        <dbReference type="SAM" id="Phobius"/>
    </source>
</evidence>
<keyword evidence="1" id="KW-0472">Membrane</keyword>
<gene>
    <name evidence="3" type="ORF">B5E44_04960</name>
    <name evidence="2" type="ORF">B5E59_04740</name>
</gene>
<dbReference type="RefSeq" id="WP_087176216.1">
    <property type="nucleotide sequence ID" value="NZ_CAKNRY010000108.1"/>
</dbReference>
<protein>
    <recommendedName>
        <fullName evidence="6">DUF2975 domain-containing protein</fullName>
    </recommendedName>
</protein>
<dbReference type="EMBL" id="NFLZ01000009">
    <property type="protein sequence ID" value="OUQ76472.1"/>
    <property type="molecule type" value="Genomic_DNA"/>
</dbReference>
<reference evidence="4 5" key="1">
    <citation type="submission" date="2017-04" db="EMBL/GenBank/DDBJ databases">
        <title>Function of individual gut microbiota members based on whole genome sequencing of pure cultures obtained from chicken caecum.</title>
        <authorList>
            <person name="Medvecky M."/>
            <person name="Cejkova D."/>
            <person name="Polansky O."/>
            <person name="Karasova D."/>
            <person name="Kubasova T."/>
            <person name="Cizek A."/>
            <person name="Rychlik I."/>
        </authorList>
    </citation>
    <scope>NUCLEOTIDE SEQUENCE [LARGE SCALE GENOMIC DNA]</scope>
    <source>
        <strain evidence="4">An101</strain>
        <strain evidence="5">An115</strain>
    </source>
</reference>
<feature type="transmembrane region" description="Helical" evidence="1">
    <location>
        <begin position="140"/>
        <end position="158"/>
    </location>
</feature>
<feature type="transmembrane region" description="Helical" evidence="1">
    <location>
        <begin position="110"/>
        <end position="128"/>
    </location>
</feature>
<dbReference type="EMBL" id="NFLS01000008">
    <property type="protein sequence ID" value="OUQ56569.1"/>
    <property type="molecule type" value="Genomic_DNA"/>
</dbReference>
<evidence type="ECO:0008006" key="6">
    <source>
        <dbReference type="Google" id="ProtNLM"/>
    </source>
</evidence>
<keyword evidence="5" id="KW-1185">Reference proteome</keyword>
<name>A0A1Y4W265_9LACO</name>
<dbReference type="Proteomes" id="UP000195859">
    <property type="component" value="Unassembled WGS sequence"/>
</dbReference>
<dbReference type="Proteomes" id="UP000196293">
    <property type="component" value="Unassembled WGS sequence"/>
</dbReference>
<evidence type="ECO:0000313" key="4">
    <source>
        <dbReference type="Proteomes" id="UP000195859"/>
    </source>
</evidence>
<organism evidence="3 4">
    <name type="scientific">Lactobacillus gallinarum</name>
    <dbReference type="NCBI Taxonomy" id="52242"/>
    <lineage>
        <taxon>Bacteria</taxon>
        <taxon>Bacillati</taxon>
        <taxon>Bacillota</taxon>
        <taxon>Bacilli</taxon>
        <taxon>Lactobacillales</taxon>
        <taxon>Lactobacillaceae</taxon>
        <taxon>Lactobacillus</taxon>
    </lineage>
</organism>